<dbReference type="GO" id="GO:0006334">
    <property type="term" value="P:nucleosome assembly"/>
    <property type="evidence" value="ECO:0007669"/>
    <property type="project" value="InterPro"/>
</dbReference>
<evidence type="ECO:0000256" key="1">
    <source>
        <dbReference type="ARBA" id="ARBA00009947"/>
    </source>
</evidence>
<dbReference type="Gene3D" id="3.30.1120.90">
    <property type="entry name" value="Nucleosome assembly protein"/>
    <property type="match status" value="1"/>
</dbReference>
<dbReference type="EMBL" id="VCEB01000024">
    <property type="protein sequence ID" value="KAB0354196.1"/>
    <property type="molecule type" value="Genomic_DNA"/>
</dbReference>
<accession>A0A5N3VXW0</accession>
<proteinExistence type="inferred from homology"/>
<comment type="caution">
    <text evidence="4">The sequence shown here is derived from an EMBL/GenBank/DDBJ whole genome shotgun (WGS) entry which is preliminary data.</text>
</comment>
<evidence type="ECO:0000256" key="3">
    <source>
        <dbReference type="SAM" id="MobiDB-lite"/>
    </source>
</evidence>
<protein>
    <recommendedName>
        <fullName evidence="6">Testis-specific Y-encoded protein 1-like</fullName>
    </recommendedName>
</protein>
<feature type="region of interest" description="Disordered" evidence="3">
    <location>
        <begin position="93"/>
        <end position="127"/>
    </location>
</feature>
<evidence type="ECO:0000313" key="5">
    <source>
        <dbReference type="Proteomes" id="UP000326062"/>
    </source>
</evidence>
<keyword evidence="5" id="KW-1185">Reference proteome</keyword>
<dbReference type="SUPFAM" id="SSF143113">
    <property type="entry name" value="NAP-like"/>
    <property type="match status" value="1"/>
</dbReference>
<sequence length="278" mass="32322">MLSGPFTSAPARGHSQGLEERERRSEEVGTIPRLQTILNGSSVGMLGKEVTHYLVEAVEDGEALVDGEEAGNRWECQLQEEDVMEEVEVVLDEEREQGSSQKLEEKTVEEQGLERRGDTTRQVEVSSQHEENRRAYVRFISFILQGIHGFWAKAIMNHPQVSIIISAQDEEFLSYMIDFKVQVRRYPRSHCKLIFSIQDKPYFWNMAIVKEYYLDITGYRARCCTPVHWFWDFERGAPSRRLNTRSFKFLNWLSGHNCPESNRIAEIIGQDMWDDPLK</sequence>
<evidence type="ECO:0000313" key="4">
    <source>
        <dbReference type="EMBL" id="KAB0354196.1"/>
    </source>
</evidence>
<comment type="similarity">
    <text evidence="1 2">Belongs to the nucleosome assembly protein (NAP) family.</text>
</comment>
<gene>
    <name evidence="4" type="ORF">FD755_023121</name>
</gene>
<dbReference type="InterPro" id="IPR002164">
    <property type="entry name" value="NAP_family"/>
</dbReference>
<organism evidence="4 5">
    <name type="scientific">Muntiacus reevesi</name>
    <name type="common">Reeves' muntjac</name>
    <name type="synonym">Cervus reevesi</name>
    <dbReference type="NCBI Taxonomy" id="9886"/>
    <lineage>
        <taxon>Eukaryota</taxon>
        <taxon>Metazoa</taxon>
        <taxon>Chordata</taxon>
        <taxon>Craniata</taxon>
        <taxon>Vertebrata</taxon>
        <taxon>Euteleostomi</taxon>
        <taxon>Mammalia</taxon>
        <taxon>Eutheria</taxon>
        <taxon>Laurasiatheria</taxon>
        <taxon>Artiodactyla</taxon>
        <taxon>Ruminantia</taxon>
        <taxon>Pecora</taxon>
        <taxon>Cervidae</taxon>
        <taxon>Muntiacinae</taxon>
        <taxon>Muntiacus</taxon>
    </lineage>
</organism>
<dbReference type="Pfam" id="PF00956">
    <property type="entry name" value="NAP"/>
    <property type="match status" value="1"/>
</dbReference>
<dbReference type="InterPro" id="IPR037231">
    <property type="entry name" value="NAP-like_sf"/>
</dbReference>
<dbReference type="PANTHER" id="PTHR11875">
    <property type="entry name" value="TESTIS-SPECIFIC Y-ENCODED PROTEIN"/>
    <property type="match status" value="1"/>
</dbReference>
<dbReference type="Proteomes" id="UP000326062">
    <property type="component" value="Unassembled WGS sequence"/>
</dbReference>
<feature type="compositionally biased region" description="Basic and acidic residues" evidence="3">
    <location>
        <begin position="102"/>
        <end position="127"/>
    </location>
</feature>
<name>A0A5N3VXW0_MUNRE</name>
<dbReference type="GO" id="GO:0005634">
    <property type="term" value="C:nucleus"/>
    <property type="evidence" value="ECO:0007669"/>
    <property type="project" value="InterPro"/>
</dbReference>
<evidence type="ECO:0000256" key="2">
    <source>
        <dbReference type="RuleBase" id="RU003876"/>
    </source>
</evidence>
<reference evidence="4 5" key="1">
    <citation type="submission" date="2019-06" db="EMBL/GenBank/DDBJ databases">
        <title>Discovery of a novel chromosome fission-fusion reversal in muntjac.</title>
        <authorList>
            <person name="Mudd A.B."/>
            <person name="Bredeson J.V."/>
            <person name="Baum R."/>
            <person name="Hockemeyer D."/>
            <person name="Rokhsar D.S."/>
        </authorList>
    </citation>
    <scope>NUCLEOTIDE SEQUENCE [LARGE SCALE GENOMIC DNA]</scope>
    <source>
        <strain evidence="4">UCam_UCB_Mr</strain>
        <tissue evidence="4">Fibroblast cell line</tissue>
    </source>
</reference>
<dbReference type="AlphaFoldDB" id="A0A5N3VXW0"/>
<evidence type="ECO:0008006" key="6">
    <source>
        <dbReference type="Google" id="ProtNLM"/>
    </source>
</evidence>
<feature type="region of interest" description="Disordered" evidence="3">
    <location>
        <begin position="1"/>
        <end position="30"/>
    </location>
</feature>
<feature type="compositionally biased region" description="Basic and acidic residues" evidence="3">
    <location>
        <begin position="17"/>
        <end position="27"/>
    </location>
</feature>